<dbReference type="InterPro" id="IPR011990">
    <property type="entry name" value="TPR-like_helical_dom_sf"/>
</dbReference>
<comment type="caution">
    <text evidence="8">The sequence shown here is derived from an EMBL/GenBank/DDBJ whole genome shotgun (WGS) entry which is preliminary data.</text>
</comment>
<dbReference type="SMART" id="SM00028">
    <property type="entry name" value="TPR"/>
    <property type="match status" value="5"/>
</dbReference>
<sequence length="962" mass="105155">MPDGVDIRLLGPVEVTGPDGCVVLHGGGQRTLIARLALHPGETVSRAALIDALWPERAPPTATKTLNSHLARLRRQLRDVGLEGVIATRDPGYVLLTAAEAVDAVRFENMTRRGRYTLAAGDAATAAEALRAGLGLWRGDVLADCRPGPWQRAEATRLDEARLAAAEDLLTAELALGGHLAAVGTLESLVARYPFRERLWELLLLALYRSGRQADALAAFQRARTALVDELGIEPGHELRRLDAAVLAADPALELPPYPAQNTPAPPAPRGPAVPRQLPADNAGFTGRGSYLQDLDALLLRDGDRDTVPRAVVISAIAGTAGIGKTTLAVHWAHRIADRFPDGQLHVNLRGFDPQTPVEAGQALDGFLHALGVDLRAIPSTDEAKAALYRSQLADRRMLIVLDNARDTDHVRPLLPASPTCVVIITSRNRLDSLAARDGAHRLILDLLTTNEAVALLTTRLGHQQVAAEPDAVTELTERCARLPLALSIAAARATTHPRQPLSRLVDDLSDERARLDTLDLGDTDLDLRAVFSWSYHTLTPPAARLFRLLSVQPGPDISLPAAANLVGIRIPSARGLLTELTRAHLLDEHIPDRYRFHDLLRAYAGKQAAEEEPNPQRHAATHRVLDYYLHTSLAAARILDPHWDPITAMAPQPGVTPGVIPDDEQAWEWFTAEHATLLAAIDQAARTGFDIHAWQLPWTLYLFLDRQGYWRDVCGTWQTALAAAHRLGDRAAQARAHRVLGQAYAWSGLHDDALPHHQRALALHCELDDRLGQARTHHSLGWAYERQGHYAEALPHAQHALDLFRATGHRAGEARALSLLGQCHAHLGHPRRALTHCHQALDLLHDLNDRDGEAVTLIRLGDVHHHLGQYSQAITHYQQALDHWRDVGDRPFEGWTLTGLGDTHLATGNHPAARAAWQQALTIFEELGYPDAVKVRTKLDQLMGQTAADSTNTGTPHEQHG</sequence>
<dbReference type="InterPro" id="IPR051677">
    <property type="entry name" value="AfsR-DnrI-RedD_regulator"/>
</dbReference>
<dbReference type="SUPFAM" id="SSF52540">
    <property type="entry name" value="P-loop containing nucleoside triphosphate hydrolases"/>
    <property type="match status" value="1"/>
</dbReference>
<dbReference type="InterPro" id="IPR005158">
    <property type="entry name" value="BTAD"/>
</dbReference>
<dbReference type="InterPro" id="IPR019734">
    <property type="entry name" value="TPR_rpt"/>
</dbReference>
<proteinExistence type="inferred from homology"/>
<dbReference type="Pfam" id="PF00486">
    <property type="entry name" value="Trans_reg_C"/>
    <property type="match status" value="1"/>
</dbReference>
<evidence type="ECO:0000256" key="4">
    <source>
        <dbReference type="ARBA" id="ARBA00023163"/>
    </source>
</evidence>
<evidence type="ECO:0000256" key="6">
    <source>
        <dbReference type="PROSITE-ProRule" id="PRU01091"/>
    </source>
</evidence>
<protein>
    <submittedName>
        <fullName evidence="8">DNA-binding SARP family transcriptional activator/Flp pilus assembly protein TadD</fullName>
    </submittedName>
</protein>
<evidence type="ECO:0000313" key="9">
    <source>
        <dbReference type="Proteomes" id="UP001519332"/>
    </source>
</evidence>
<feature type="domain" description="OmpR/PhoB-type" evidence="7">
    <location>
        <begin position="1"/>
        <end position="97"/>
    </location>
</feature>
<dbReference type="InterPro" id="IPR036388">
    <property type="entry name" value="WH-like_DNA-bd_sf"/>
</dbReference>
<dbReference type="PANTHER" id="PTHR35807:SF1">
    <property type="entry name" value="TRANSCRIPTIONAL REGULATOR REDD"/>
    <property type="match status" value="1"/>
</dbReference>
<evidence type="ECO:0000259" key="7">
    <source>
        <dbReference type="PROSITE" id="PS51755"/>
    </source>
</evidence>
<evidence type="ECO:0000256" key="2">
    <source>
        <dbReference type="ARBA" id="ARBA00023015"/>
    </source>
</evidence>
<feature type="DNA-binding region" description="OmpR/PhoB-type" evidence="6">
    <location>
        <begin position="1"/>
        <end position="97"/>
    </location>
</feature>
<dbReference type="Gene3D" id="1.10.10.10">
    <property type="entry name" value="Winged helix-like DNA-binding domain superfamily/Winged helix DNA-binding domain"/>
    <property type="match status" value="1"/>
</dbReference>
<dbReference type="RefSeq" id="WP_209646327.1">
    <property type="nucleotide sequence ID" value="NZ_JAGINW010000001.1"/>
</dbReference>
<evidence type="ECO:0000256" key="1">
    <source>
        <dbReference type="ARBA" id="ARBA00005820"/>
    </source>
</evidence>
<keyword evidence="3 6" id="KW-0238">DNA-binding</keyword>
<dbReference type="InterPro" id="IPR016032">
    <property type="entry name" value="Sig_transdc_resp-reg_C-effctor"/>
</dbReference>
<keyword evidence="5" id="KW-0802">TPR repeat</keyword>
<organism evidence="8 9">
    <name type="scientific">Kibdelosporangium banguiense</name>
    <dbReference type="NCBI Taxonomy" id="1365924"/>
    <lineage>
        <taxon>Bacteria</taxon>
        <taxon>Bacillati</taxon>
        <taxon>Actinomycetota</taxon>
        <taxon>Actinomycetes</taxon>
        <taxon>Pseudonocardiales</taxon>
        <taxon>Pseudonocardiaceae</taxon>
        <taxon>Kibdelosporangium</taxon>
    </lineage>
</organism>
<dbReference type="CDD" id="cd15831">
    <property type="entry name" value="BTAD"/>
    <property type="match status" value="1"/>
</dbReference>
<dbReference type="Gene3D" id="3.40.50.300">
    <property type="entry name" value="P-loop containing nucleotide triphosphate hydrolases"/>
    <property type="match status" value="1"/>
</dbReference>
<dbReference type="SUPFAM" id="SSF48452">
    <property type="entry name" value="TPR-like"/>
    <property type="match status" value="2"/>
</dbReference>
<dbReference type="InterPro" id="IPR001867">
    <property type="entry name" value="OmpR/PhoB-type_DNA-bd"/>
</dbReference>
<keyword evidence="4" id="KW-0804">Transcription</keyword>
<keyword evidence="2" id="KW-0805">Transcription regulation</keyword>
<dbReference type="InterPro" id="IPR027417">
    <property type="entry name" value="P-loop_NTPase"/>
</dbReference>
<accession>A0ABS4TYU6</accession>
<reference evidence="8 9" key="1">
    <citation type="submission" date="2021-03" db="EMBL/GenBank/DDBJ databases">
        <title>Sequencing the genomes of 1000 actinobacteria strains.</title>
        <authorList>
            <person name="Klenk H.-P."/>
        </authorList>
    </citation>
    <scope>NUCLEOTIDE SEQUENCE [LARGE SCALE GENOMIC DNA]</scope>
    <source>
        <strain evidence="8 9">DSM 46670</strain>
    </source>
</reference>
<dbReference type="Gene3D" id="1.25.40.10">
    <property type="entry name" value="Tetratricopeptide repeat domain"/>
    <property type="match status" value="2"/>
</dbReference>
<dbReference type="EMBL" id="JAGINW010000001">
    <property type="protein sequence ID" value="MBP2329575.1"/>
    <property type="molecule type" value="Genomic_DNA"/>
</dbReference>
<evidence type="ECO:0000313" key="8">
    <source>
        <dbReference type="EMBL" id="MBP2329575.1"/>
    </source>
</evidence>
<evidence type="ECO:0000256" key="3">
    <source>
        <dbReference type="ARBA" id="ARBA00023125"/>
    </source>
</evidence>
<dbReference type="SUPFAM" id="SSF46894">
    <property type="entry name" value="C-terminal effector domain of the bipartite response regulators"/>
    <property type="match status" value="1"/>
</dbReference>
<keyword evidence="9" id="KW-1185">Reference proteome</keyword>
<dbReference type="PRINTS" id="PR00364">
    <property type="entry name" value="DISEASERSIST"/>
</dbReference>
<feature type="repeat" description="TPR" evidence="5">
    <location>
        <begin position="855"/>
        <end position="888"/>
    </location>
</feature>
<dbReference type="SMART" id="SM00862">
    <property type="entry name" value="Trans_reg_C"/>
    <property type="match status" value="1"/>
</dbReference>
<dbReference type="Pfam" id="PF03704">
    <property type="entry name" value="BTAD"/>
    <property type="match status" value="1"/>
</dbReference>
<evidence type="ECO:0000256" key="5">
    <source>
        <dbReference type="PROSITE-ProRule" id="PRU00339"/>
    </source>
</evidence>
<gene>
    <name evidence="8" type="ORF">JOF56_009960</name>
</gene>
<dbReference type="Proteomes" id="UP001519332">
    <property type="component" value="Unassembled WGS sequence"/>
</dbReference>
<name>A0ABS4TYU6_9PSEU</name>
<dbReference type="CDD" id="cd00383">
    <property type="entry name" value="trans_reg_C"/>
    <property type="match status" value="1"/>
</dbReference>
<dbReference type="SMART" id="SM01043">
    <property type="entry name" value="BTAD"/>
    <property type="match status" value="1"/>
</dbReference>
<dbReference type="PANTHER" id="PTHR35807">
    <property type="entry name" value="TRANSCRIPTIONAL REGULATOR REDD-RELATED"/>
    <property type="match status" value="1"/>
</dbReference>
<comment type="similarity">
    <text evidence="1">Belongs to the AfsR/DnrI/RedD regulatory family.</text>
</comment>
<dbReference type="GO" id="GO:0003677">
    <property type="term" value="F:DNA binding"/>
    <property type="evidence" value="ECO:0007669"/>
    <property type="project" value="UniProtKB-KW"/>
</dbReference>
<dbReference type="Pfam" id="PF13424">
    <property type="entry name" value="TPR_12"/>
    <property type="match status" value="2"/>
</dbReference>
<dbReference type="PROSITE" id="PS50005">
    <property type="entry name" value="TPR"/>
    <property type="match status" value="1"/>
</dbReference>
<dbReference type="PROSITE" id="PS51755">
    <property type="entry name" value="OMPR_PHOB"/>
    <property type="match status" value="1"/>
</dbReference>